<dbReference type="EMBL" id="CP010705">
    <property type="protein sequence ID" value="AUQ93834.1"/>
    <property type="molecule type" value="Genomic_DNA"/>
</dbReference>
<gene>
    <name evidence="1" type="ORF">PhaeoP66_01030</name>
    <name evidence="2" type="ORF">PhaeoP66_04642</name>
</gene>
<keyword evidence="2" id="KW-0614">Plasmid</keyword>
<dbReference type="Proteomes" id="UP000236536">
    <property type="component" value="Plasmid pP66_i"/>
</dbReference>
<reference evidence="2 3" key="2">
    <citation type="journal article" date="2017" name="Int. J. Syst. Evol. Microbiol.">
        <title>Adaptation of Surface-Associated Bacteria to the Open Ocean: A Genomically Distinct Subpopulation of Phaeobacter gallaeciensis Colonizes Pacific Mesozooplankton.</title>
        <authorList>
            <person name="Freese H.M."/>
            <person name="Methner A."/>
            <person name="Overmann J."/>
        </authorList>
    </citation>
    <scope>NUCLEOTIDE SEQUENCE [LARGE SCALE GENOMIC DNA]</scope>
    <source>
        <strain evidence="2 3">P66</strain>
        <plasmid evidence="2 3">pP66_i</plasmid>
    </source>
</reference>
<evidence type="ECO:0000313" key="1">
    <source>
        <dbReference type="EMBL" id="AUQ93834.1"/>
    </source>
</evidence>
<proteinExistence type="predicted"/>
<sequence>MSELAHIEDNAIVIRIPKDQLSGAAYQGLDDLGIEDESEVDWDQLAIDMVAELNSEEEDGTTLVHRALDQALINAGENGSSAFPD</sequence>
<evidence type="ECO:0000313" key="2">
    <source>
        <dbReference type="EMBL" id="AUQ97368.1"/>
    </source>
</evidence>
<dbReference type="RefSeq" id="WP_061048249.1">
    <property type="nucleotide sequence ID" value="NZ_CP010705.1"/>
</dbReference>
<organism evidence="2 3">
    <name type="scientific">Phaeobacter inhibens</name>
    <dbReference type="NCBI Taxonomy" id="221822"/>
    <lineage>
        <taxon>Bacteria</taxon>
        <taxon>Pseudomonadati</taxon>
        <taxon>Pseudomonadota</taxon>
        <taxon>Alphaproteobacteria</taxon>
        <taxon>Rhodobacterales</taxon>
        <taxon>Roseobacteraceae</taxon>
        <taxon>Phaeobacter</taxon>
    </lineage>
</organism>
<name>A0ABN5GV83_9RHOB</name>
<evidence type="ECO:0008006" key="4">
    <source>
        <dbReference type="Google" id="ProtNLM"/>
    </source>
</evidence>
<geneLocation type="plasmid" evidence="2 3">
    <name>pP66_i</name>
</geneLocation>
<dbReference type="Proteomes" id="UP000236536">
    <property type="component" value="Chromosome"/>
</dbReference>
<accession>A0ABN5GV83</accession>
<reference evidence="2 3" key="1">
    <citation type="journal article" date="2017" name="Genome Biol. Evol.">
        <title>Trajectories and Drivers of Genome Evolution in Surface-Associated Marine Phaeobacter.</title>
        <authorList>
            <person name="Freese H.M."/>
            <person name="Sikorski J."/>
            <person name="Bunk B."/>
            <person name="Scheuner C."/>
            <person name="Meier-Kolthoff J.P."/>
            <person name="Sproer C."/>
            <person name="Gram L."/>
            <person name="Overmann J."/>
        </authorList>
    </citation>
    <scope>NUCLEOTIDE SEQUENCE [LARGE SCALE GENOMIC DNA]</scope>
    <source>
        <strain evidence="2 3">P66</strain>
        <plasmid evidence="2 3">pP66_i</plasmid>
    </source>
</reference>
<dbReference type="EMBL" id="CP010714">
    <property type="protein sequence ID" value="AUQ97368.1"/>
    <property type="molecule type" value="Genomic_DNA"/>
</dbReference>
<protein>
    <recommendedName>
        <fullName evidence="4">Transcriptional regulator</fullName>
    </recommendedName>
</protein>
<evidence type="ECO:0000313" key="3">
    <source>
        <dbReference type="Proteomes" id="UP000236536"/>
    </source>
</evidence>
<keyword evidence="3" id="KW-1185">Reference proteome</keyword>